<accession>A0A6H1ZER9</accession>
<dbReference type="InterPro" id="IPR011856">
    <property type="entry name" value="tRNA_endonuc-like_dom_sf"/>
</dbReference>
<dbReference type="Gene3D" id="3.40.1350.10">
    <property type="match status" value="1"/>
</dbReference>
<keyword evidence="2" id="KW-0540">Nuclease</keyword>
<protein>
    <submittedName>
        <fullName evidence="5">Putative VRR-NUC domain-containing protein</fullName>
    </submittedName>
</protein>
<keyword evidence="3" id="KW-0378">Hydrolase</keyword>
<feature type="domain" description="VRR-NUC" evidence="4">
    <location>
        <begin position="48"/>
        <end position="111"/>
    </location>
</feature>
<evidence type="ECO:0000256" key="3">
    <source>
        <dbReference type="ARBA" id="ARBA00022801"/>
    </source>
</evidence>
<name>A0A6H1ZER9_9ZZZZ</name>
<dbReference type="AlphaFoldDB" id="A0A6H1ZER9"/>
<dbReference type="EMBL" id="MT144010">
    <property type="protein sequence ID" value="QJA46416.1"/>
    <property type="molecule type" value="Genomic_DNA"/>
</dbReference>
<dbReference type="GO" id="GO:0003676">
    <property type="term" value="F:nucleic acid binding"/>
    <property type="evidence" value="ECO:0007669"/>
    <property type="project" value="InterPro"/>
</dbReference>
<dbReference type="GO" id="GO:0016788">
    <property type="term" value="F:hydrolase activity, acting on ester bonds"/>
    <property type="evidence" value="ECO:0007669"/>
    <property type="project" value="InterPro"/>
</dbReference>
<dbReference type="Pfam" id="PF08774">
    <property type="entry name" value="VRR_NUC"/>
    <property type="match status" value="1"/>
</dbReference>
<evidence type="ECO:0000313" key="5">
    <source>
        <dbReference type="EMBL" id="QJA46416.1"/>
    </source>
</evidence>
<organism evidence="5">
    <name type="scientific">viral metagenome</name>
    <dbReference type="NCBI Taxonomy" id="1070528"/>
    <lineage>
        <taxon>unclassified sequences</taxon>
        <taxon>metagenomes</taxon>
        <taxon>organismal metagenomes</taxon>
    </lineage>
</organism>
<sequence length="131" mass="14939">MNNKIPIPKEYDEQVMLFEWADLMSARHPELYLLTGSLNGVRLTIGQAVKAKRAGMKKGYPDIHLPVSRGGFHSLYIELKRLKGGRVEPEQKAWHGRLRLEGNKVMVCRGSVEASEVIMDYLSKNILKEVY</sequence>
<evidence type="ECO:0000256" key="2">
    <source>
        <dbReference type="ARBA" id="ARBA00022722"/>
    </source>
</evidence>
<evidence type="ECO:0000256" key="1">
    <source>
        <dbReference type="ARBA" id="ARBA00001946"/>
    </source>
</evidence>
<evidence type="ECO:0000259" key="4">
    <source>
        <dbReference type="Pfam" id="PF08774"/>
    </source>
</evidence>
<comment type="cofactor">
    <cofactor evidence="1">
        <name>Mg(2+)</name>
        <dbReference type="ChEBI" id="CHEBI:18420"/>
    </cofactor>
</comment>
<dbReference type="InterPro" id="IPR014883">
    <property type="entry name" value="VRR_NUC"/>
</dbReference>
<gene>
    <name evidence="5" type="ORF">TM448A00411_0018</name>
    <name evidence="6" type="ORF">TM448B00141_0008</name>
</gene>
<dbReference type="EMBL" id="MT144592">
    <property type="protein sequence ID" value="QJH93822.1"/>
    <property type="molecule type" value="Genomic_DNA"/>
</dbReference>
<dbReference type="GO" id="GO:0004518">
    <property type="term" value="F:nuclease activity"/>
    <property type="evidence" value="ECO:0007669"/>
    <property type="project" value="UniProtKB-KW"/>
</dbReference>
<reference evidence="5" key="1">
    <citation type="submission" date="2020-03" db="EMBL/GenBank/DDBJ databases">
        <title>The deep terrestrial virosphere.</title>
        <authorList>
            <person name="Holmfeldt K."/>
            <person name="Nilsson E."/>
            <person name="Simone D."/>
            <person name="Lopez-Fernandez M."/>
            <person name="Wu X."/>
            <person name="de Brujin I."/>
            <person name="Lundin D."/>
            <person name="Andersson A."/>
            <person name="Bertilsson S."/>
            <person name="Dopson M."/>
        </authorList>
    </citation>
    <scope>NUCLEOTIDE SEQUENCE</scope>
    <source>
        <strain evidence="5">TM448A00411</strain>
        <strain evidence="6">TM448B00141</strain>
    </source>
</reference>
<proteinExistence type="predicted"/>
<evidence type="ECO:0000313" key="6">
    <source>
        <dbReference type="EMBL" id="QJH93822.1"/>
    </source>
</evidence>